<keyword evidence="5" id="KW-1185">Reference proteome</keyword>
<dbReference type="PANTHER" id="PTHR30469:SF33">
    <property type="entry name" value="SLR1207 PROTEIN"/>
    <property type="match status" value="1"/>
</dbReference>
<reference evidence="4 5" key="1">
    <citation type="submission" date="2020-08" db="EMBL/GenBank/DDBJ databases">
        <title>Genomic Encyclopedia of Type Strains, Phase IV (KMG-IV): sequencing the most valuable type-strain genomes for metagenomic binning, comparative biology and taxonomic classification.</title>
        <authorList>
            <person name="Goeker M."/>
        </authorList>
    </citation>
    <scope>NUCLEOTIDE SEQUENCE [LARGE SCALE GENOMIC DNA]</scope>
    <source>
        <strain evidence="4 5">DSM 22198</strain>
    </source>
</reference>
<evidence type="ECO:0000256" key="1">
    <source>
        <dbReference type="ARBA" id="ARBA00009477"/>
    </source>
</evidence>
<dbReference type="GO" id="GO:1990281">
    <property type="term" value="C:efflux pump complex"/>
    <property type="evidence" value="ECO:0007669"/>
    <property type="project" value="TreeGrafter"/>
</dbReference>
<dbReference type="GO" id="GO:0015562">
    <property type="term" value="F:efflux transmembrane transporter activity"/>
    <property type="evidence" value="ECO:0007669"/>
    <property type="project" value="TreeGrafter"/>
</dbReference>
<feature type="domain" description="Multidrug resistance protein MdtA-like C-terminal permuted SH3" evidence="3">
    <location>
        <begin position="394"/>
        <end position="452"/>
    </location>
</feature>
<sequence>MAAPGSPSVDGAVAPGGMHVVKTPVSPGAGGLGTGAMGAGMDRRVEKPTGWRGLVHRARTDRRVWAAGVALVAVAGAALVLTQTQGGQTVRVAESRLTVAKVAEGTFEDFIPVRGAVEPLNSVYLDSIEGGRVEKKLVEVGQKVTAGQPLVELSNTQLQLDIISREAQVMEQINRLHDTELQLETNRLSNQRELAECDYNVSWLSKDLERKTALIKTGASSQRDIDIIKDQIKWYERRRELTLETMRTTDQMRARQYTELQDSTRKMEENLSMARKNLDSLVVRSPVDGQLTTLDVEIGQTKQKGERLGRIDRNDGFKVQAQMDEFYLPRLELGQTADAAIGSGEYKLKVAKIYPQVHDGQFQVDLEFLGAAPQDIRSGQTLQMRLKLGAAATALLIPNGGFYQDTGGDWIFVVQPGGTYAEKRRVHLGRRNAQMIEVRDGLSAGDRVIVSSYGDLARMDRIELN</sequence>
<evidence type="ECO:0000313" key="5">
    <source>
        <dbReference type="Proteomes" id="UP000539175"/>
    </source>
</evidence>
<evidence type="ECO:0000313" key="4">
    <source>
        <dbReference type="EMBL" id="MBB6254799.1"/>
    </source>
</evidence>
<proteinExistence type="inferred from homology"/>
<dbReference type="Gene3D" id="1.10.287.470">
    <property type="entry name" value="Helix hairpin bin"/>
    <property type="match status" value="1"/>
</dbReference>
<dbReference type="Proteomes" id="UP000539175">
    <property type="component" value="Unassembled WGS sequence"/>
</dbReference>
<dbReference type="Gene3D" id="2.40.30.170">
    <property type="match status" value="1"/>
</dbReference>
<dbReference type="AlphaFoldDB" id="A0A7X0B5Y3"/>
<evidence type="ECO:0000259" key="3">
    <source>
        <dbReference type="Pfam" id="PF25967"/>
    </source>
</evidence>
<keyword evidence="2" id="KW-1133">Transmembrane helix</keyword>
<keyword evidence="2" id="KW-0472">Membrane</keyword>
<name>A0A7X0B5Y3_9PROT</name>
<dbReference type="InterPro" id="IPR058627">
    <property type="entry name" value="MdtA-like_C"/>
</dbReference>
<accession>A0A7X0B5Y3</accession>
<dbReference type="Pfam" id="PF25967">
    <property type="entry name" value="RND-MFP_C"/>
    <property type="match status" value="1"/>
</dbReference>
<dbReference type="Gene3D" id="2.40.50.100">
    <property type="match status" value="1"/>
</dbReference>
<evidence type="ECO:0000256" key="2">
    <source>
        <dbReference type="SAM" id="Phobius"/>
    </source>
</evidence>
<dbReference type="SUPFAM" id="SSF111369">
    <property type="entry name" value="HlyD-like secretion proteins"/>
    <property type="match status" value="1"/>
</dbReference>
<dbReference type="InterPro" id="IPR006143">
    <property type="entry name" value="RND_pump_MFP"/>
</dbReference>
<organism evidence="4 5">
    <name type="scientific">Nitrospirillum iridis</name>
    <dbReference type="NCBI Taxonomy" id="765888"/>
    <lineage>
        <taxon>Bacteria</taxon>
        <taxon>Pseudomonadati</taxon>
        <taxon>Pseudomonadota</taxon>
        <taxon>Alphaproteobacteria</taxon>
        <taxon>Rhodospirillales</taxon>
        <taxon>Azospirillaceae</taxon>
        <taxon>Nitrospirillum</taxon>
    </lineage>
</organism>
<feature type="transmembrane region" description="Helical" evidence="2">
    <location>
        <begin position="64"/>
        <end position="81"/>
    </location>
</feature>
<dbReference type="EMBL" id="JACIIZ010000020">
    <property type="protein sequence ID" value="MBB6254799.1"/>
    <property type="molecule type" value="Genomic_DNA"/>
</dbReference>
<protein>
    <submittedName>
        <fullName evidence="4">HlyD family secretion protein</fullName>
    </submittedName>
</protein>
<keyword evidence="2" id="KW-0812">Transmembrane</keyword>
<dbReference type="NCBIfam" id="TIGR01730">
    <property type="entry name" value="RND_mfp"/>
    <property type="match status" value="1"/>
</dbReference>
<comment type="caution">
    <text evidence="4">The sequence shown here is derived from an EMBL/GenBank/DDBJ whole genome shotgun (WGS) entry which is preliminary data.</text>
</comment>
<comment type="similarity">
    <text evidence="1">Belongs to the membrane fusion protein (MFP) (TC 8.A.1) family.</text>
</comment>
<dbReference type="Gene3D" id="2.40.420.20">
    <property type="match status" value="1"/>
</dbReference>
<dbReference type="RefSeq" id="WP_184807323.1">
    <property type="nucleotide sequence ID" value="NZ_JACIIZ010000020.1"/>
</dbReference>
<gene>
    <name evidence="4" type="ORF">FHS74_005390</name>
</gene>
<dbReference type="PANTHER" id="PTHR30469">
    <property type="entry name" value="MULTIDRUG RESISTANCE PROTEIN MDTA"/>
    <property type="match status" value="1"/>
</dbReference>